<dbReference type="InterPro" id="IPR006260">
    <property type="entry name" value="TonB/TolA_C"/>
</dbReference>
<evidence type="ECO:0000256" key="3">
    <source>
        <dbReference type="ARBA" id="ARBA00022448"/>
    </source>
</evidence>
<gene>
    <name evidence="13" type="ORF">TAO_0312</name>
</gene>
<dbReference type="InterPro" id="IPR051045">
    <property type="entry name" value="TonB-dependent_transducer"/>
</dbReference>
<keyword evidence="14" id="KW-1185">Reference proteome</keyword>
<dbReference type="PROSITE" id="PS52015">
    <property type="entry name" value="TONB_CTD"/>
    <property type="match status" value="1"/>
</dbReference>
<evidence type="ECO:0000256" key="8">
    <source>
        <dbReference type="ARBA" id="ARBA00022989"/>
    </source>
</evidence>
<feature type="region of interest" description="Disordered" evidence="11">
    <location>
        <begin position="73"/>
        <end position="99"/>
    </location>
</feature>
<dbReference type="EMBL" id="AP014836">
    <property type="protein sequence ID" value="BAW79682.1"/>
    <property type="molecule type" value="Genomic_DNA"/>
</dbReference>
<keyword evidence="7 10" id="KW-0653">Protein transport</keyword>
<dbReference type="GO" id="GO:0031992">
    <property type="term" value="F:energy transducer activity"/>
    <property type="evidence" value="ECO:0007669"/>
    <property type="project" value="InterPro"/>
</dbReference>
<evidence type="ECO:0000256" key="1">
    <source>
        <dbReference type="ARBA" id="ARBA00004383"/>
    </source>
</evidence>
<keyword evidence="9 10" id="KW-0472">Membrane</keyword>
<dbReference type="AlphaFoldDB" id="A0A1Q2SKQ2"/>
<comment type="similarity">
    <text evidence="2 10">Belongs to the TonB family.</text>
</comment>
<dbReference type="Gene3D" id="3.30.1150.10">
    <property type="match status" value="1"/>
</dbReference>
<dbReference type="InterPro" id="IPR003538">
    <property type="entry name" value="TonB"/>
</dbReference>
<dbReference type="GO" id="GO:0015891">
    <property type="term" value="P:siderophore transport"/>
    <property type="evidence" value="ECO:0007669"/>
    <property type="project" value="InterPro"/>
</dbReference>
<protein>
    <recommendedName>
        <fullName evidence="10">Protein TonB</fullName>
    </recommendedName>
</protein>
<dbReference type="Pfam" id="PF03544">
    <property type="entry name" value="TonB_C"/>
    <property type="match status" value="1"/>
</dbReference>
<dbReference type="KEGG" id="ntt:TAO_0312"/>
<sequence>MSLLLQLHSSRYAVAFIAAGLVNLGLFLLMAFMVAGQQGGAKKIRPITVVDFVRLKHEQDPPRLKERQLPKKIIPPKQPPSMVANQIQPSPPKSLNPSPKMMPNIDLPLDFKSTGPYLGNYGEMAGVNSGSNIISVGEGDLIPLMRVPPQYPSQAAHRGLEGVVTVAFIVTKEGSVRDPEIIDSRPLGVFDAAALQAVRRWKFKSKQVDGQMVEQRATQKIEFKLER</sequence>
<dbReference type="InterPro" id="IPR037682">
    <property type="entry name" value="TonB_C"/>
</dbReference>
<keyword evidence="4 10" id="KW-1003">Cell membrane</keyword>
<accession>A0A1Q2SKQ2</accession>
<evidence type="ECO:0000256" key="11">
    <source>
        <dbReference type="SAM" id="MobiDB-lite"/>
    </source>
</evidence>
<comment type="function">
    <text evidence="10">Interacts with outer membrane receptor proteins that carry out high-affinity binding and energy dependent uptake into the periplasmic space of specific substrates. It could act to transduce energy from the cytoplasmic membrane to specific energy-requiring processes in the outer membrane, resulting in the release into the periplasm of ligands bound by these outer membrane proteins.</text>
</comment>
<dbReference type="GO" id="GO:0055085">
    <property type="term" value="P:transmembrane transport"/>
    <property type="evidence" value="ECO:0007669"/>
    <property type="project" value="InterPro"/>
</dbReference>
<dbReference type="GO" id="GO:0030288">
    <property type="term" value="C:outer membrane-bounded periplasmic space"/>
    <property type="evidence" value="ECO:0007669"/>
    <property type="project" value="InterPro"/>
</dbReference>
<keyword evidence="5 10" id="KW-0997">Cell inner membrane</keyword>
<evidence type="ECO:0000313" key="14">
    <source>
        <dbReference type="Proteomes" id="UP000243679"/>
    </source>
</evidence>
<keyword evidence="6 10" id="KW-0812">Transmembrane</keyword>
<evidence type="ECO:0000256" key="5">
    <source>
        <dbReference type="ARBA" id="ARBA00022519"/>
    </source>
</evidence>
<keyword evidence="3 10" id="KW-0813">Transport</keyword>
<dbReference type="PANTHER" id="PTHR33446">
    <property type="entry name" value="PROTEIN TONB-RELATED"/>
    <property type="match status" value="1"/>
</dbReference>
<evidence type="ECO:0000256" key="6">
    <source>
        <dbReference type="ARBA" id="ARBA00022692"/>
    </source>
</evidence>
<evidence type="ECO:0000256" key="10">
    <source>
        <dbReference type="RuleBase" id="RU362123"/>
    </source>
</evidence>
<keyword evidence="10" id="KW-0735">Signal-anchor</keyword>
<evidence type="ECO:0000313" key="13">
    <source>
        <dbReference type="EMBL" id="BAW79682.1"/>
    </source>
</evidence>
<evidence type="ECO:0000256" key="7">
    <source>
        <dbReference type="ARBA" id="ARBA00022927"/>
    </source>
</evidence>
<feature type="domain" description="TonB C-terminal" evidence="12">
    <location>
        <begin position="136"/>
        <end position="227"/>
    </location>
</feature>
<keyword evidence="8 10" id="KW-1133">Transmembrane helix</keyword>
<organism evidence="13 14">
    <name type="scientific">Candidatus Nitrosoglobus terrae</name>
    <dbReference type="NCBI Taxonomy" id="1630141"/>
    <lineage>
        <taxon>Bacteria</taxon>
        <taxon>Pseudomonadati</taxon>
        <taxon>Pseudomonadota</taxon>
        <taxon>Gammaproteobacteria</taxon>
        <taxon>Chromatiales</taxon>
        <taxon>Chromatiaceae</taxon>
        <taxon>Candidatus Nitrosoglobus</taxon>
    </lineage>
</organism>
<evidence type="ECO:0000259" key="12">
    <source>
        <dbReference type="PROSITE" id="PS52015"/>
    </source>
</evidence>
<dbReference type="NCBIfam" id="TIGR01352">
    <property type="entry name" value="tonB_Cterm"/>
    <property type="match status" value="1"/>
</dbReference>
<comment type="subcellular location">
    <subcellularLocation>
        <location evidence="1 10">Cell inner membrane</location>
        <topology evidence="1 10">Single-pass membrane protein</topology>
        <orientation evidence="1 10">Periplasmic side</orientation>
    </subcellularLocation>
</comment>
<dbReference type="GO" id="GO:0015031">
    <property type="term" value="P:protein transport"/>
    <property type="evidence" value="ECO:0007669"/>
    <property type="project" value="UniProtKB-UniRule"/>
</dbReference>
<evidence type="ECO:0000256" key="9">
    <source>
        <dbReference type="ARBA" id="ARBA00023136"/>
    </source>
</evidence>
<dbReference type="GO" id="GO:0005886">
    <property type="term" value="C:plasma membrane"/>
    <property type="evidence" value="ECO:0007669"/>
    <property type="project" value="UniProtKB-SubCell"/>
</dbReference>
<dbReference type="PANTHER" id="PTHR33446:SF14">
    <property type="entry name" value="PROTEIN TONB"/>
    <property type="match status" value="1"/>
</dbReference>
<feature type="transmembrane region" description="Helical" evidence="10">
    <location>
        <begin position="12"/>
        <end position="35"/>
    </location>
</feature>
<dbReference type="PRINTS" id="PR01374">
    <property type="entry name" value="TONBPROTEIN"/>
</dbReference>
<dbReference type="OrthoDB" id="1628901at2"/>
<dbReference type="SUPFAM" id="SSF74653">
    <property type="entry name" value="TolA/TonB C-terminal domain"/>
    <property type="match status" value="1"/>
</dbReference>
<evidence type="ECO:0000256" key="4">
    <source>
        <dbReference type="ARBA" id="ARBA00022475"/>
    </source>
</evidence>
<dbReference type="Proteomes" id="UP000243679">
    <property type="component" value="Chromosome"/>
</dbReference>
<dbReference type="RefSeq" id="WP_096526308.1">
    <property type="nucleotide sequence ID" value="NZ_AP014836.1"/>
</dbReference>
<reference evidence="13 14" key="1">
    <citation type="journal article" date="2017" name="ISME J.">
        <title>An acid-tolerant ammonia-oxidizing ?-proteobacterium from soil.</title>
        <authorList>
            <person name="Hayatsu M."/>
            <person name="Tago K."/>
            <person name="Uchiyama I."/>
            <person name="Toyoda A."/>
            <person name="Wang Y."/>
            <person name="Shimomura Y."/>
            <person name="Okubo T."/>
            <person name="Kurisu F."/>
            <person name="Hirono Y."/>
            <person name="Nonaka K."/>
            <person name="Akiyama H."/>
            <person name="Itoh T."/>
            <person name="Takami H."/>
        </authorList>
    </citation>
    <scope>NUCLEOTIDE SEQUENCE [LARGE SCALE GENOMIC DNA]</scope>
    <source>
        <strain evidence="13 14">TAO100</strain>
    </source>
</reference>
<evidence type="ECO:0000256" key="2">
    <source>
        <dbReference type="ARBA" id="ARBA00006555"/>
    </source>
</evidence>
<proteinExistence type="inferred from homology"/>
<name>A0A1Q2SKQ2_9GAMM</name>